<protein>
    <submittedName>
        <fullName evidence="4">BTB and MATH domain-containing protein 42-like isoform X1</fullName>
    </submittedName>
</protein>
<dbReference type="CDD" id="cd18186">
    <property type="entry name" value="BTB_POZ_ZBTB_KLHL-like"/>
    <property type="match status" value="1"/>
</dbReference>
<dbReference type="PROSITE" id="PS50097">
    <property type="entry name" value="BTB"/>
    <property type="match status" value="1"/>
</dbReference>
<dbReference type="SUPFAM" id="SSF54695">
    <property type="entry name" value="POZ domain"/>
    <property type="match status" value="1"/>
</dbReference>
<dbReference type="KEGG" id="cvn:111115287"/>
<dbReference type="Pfam" id="PF00651">
    <property type="entry name" value="BTB"/>
    <property type="match status" value="1"/>
</dbReference>
<dbReference type="SMART" id="SM00225">
    <property type="entry name" value="BTB"/>
    <property type="match status" value="1"/>
</dbReference>
<dbReference type="InterPro" id="IPR000210">
    <property type="entry name" value="BTB/POZ_dom"/>
</dbReference>
<evidence type="ECO:0000256" key="1">
    <source>
        <dbReference type="SAM" id="MobiDB-lite"/>
    </source>
</evidence>
<keyword evidence="3" id="KW-1185">Reference proteome</keyword>
<gene>
    <name evidence="4" type="primary">LOC111115287</name>
</gene>
<dbReference type="AlphaFoldDB" id="A0A8B8C3L2"/>
<dbReference type="GeneID" id="111115287"/>
<feature type="domain" description="BTB" evidence="2">
    <location>
        <begin position="44"/>
        <end position="102"/>
    </location>
</feature>
<feature type="compositionally biased region" description="Acidic residues" evidence="1">
    <location>
        <begin position="25"/>
        <end position="36"/>
    </location>
</feature>
<reference evidence="4" key="1">
    <citation type="submission" date="2025-08" db="UniProtKB">
        <authorList>
            <consortium name="RefSeq"/>
        </authorList>
    </citation>
    <scope>IDENTIFICATION</scope>
    <source>
        <tissue evidence="4">Whole sample</tissue>
    </source>
</reference>
<proteinExistence type="predicted"/>
<dbReference type="RefSeq" id="XP_022309679.1">
    <property type="nucleotide sequence ID" value="XM_022453971.1"/>
</dbReference>
<sequence>MTFNYNKTCNSMASDSKRQRMSNETPDDDSSDEEGEKETIFRPTNFTIEIDGQQIHLNKEWLFEHSPVFKRMYEAEFQEKNMATITLEGKNWESFEQFIRAMCLPTCVCLITEDTVLNILPLAEEYQVQDVKDRCEAFIAKSLKMAKKKNMDIDTFVEYAKFAEMFNLKTVLPLVPKQGAMYDLKSLEDADTERELSQEIRMEILKERCKTLEPFLESFANKKFLLQYLETLSNWPSSFKHTEDLLVNTCNQINFIKSDAELAVRLIVVAEKHNLKRLLSSALMLISKWTKGELLRINSFWEISQGTRNKYCK</sequence>
<dbReference type="InterPro" id="IPR011333">
    <property type="entry name" value="SKP1/BTB/POZ_sf"/>
</dbReference>
<dbReference type="OrthoDB" id="6113675at2759"/>
<dbReference type="PANTHER" id="PTHR22744:SF14">
    <property type="entry name" value="BTB DOMAIN-CONTAINING PROTEIN-RELATED"/>
    <property type="match status" value="1"/>
</dbReference>
<dbReference type="Proteomes" id="UP000694844">
    <property type="component" value="Chromosome 9"/>
</dbReference>
<dbReference type="PANTHER" id="PTHR22744">
    <property type="entry name" value="HELIX LOOP HELIX PROTEIN 21-RELATED"/>
    <property type="match status" value="1"/>
</dbReference>
<organism evidence="3 4">
    <name type="scientific">Crassostrea virginica</name>
    <name type="common">Eastern oyster</name>
    <dbReference type="NCBI Taxonomy" id="6565"/>
    <lineage>
        <taxon>Eukaryota</taxon>
        <taxon>Metazoa</taxon>
        <taxon>Spiralia</taxon>
        <taxon>Lophotrochozoa</taxon>
        <taxon>Mollusca</taxon>
        <taxon>Bivalvia</taxon>
        <taxon>Autobranchia</taxon>
        <taxon>Pteriomorphia</taxon>
        <taxon>Ostreida</taxon>
        <taxon>Ostreoidea</taxon>
        <taxon>Ostreidae</taxon>
        <taxon>Crassostrea</taxon>
    </lineage>
</organism>
<evidence type="ECO:0000259" key="2">
    <source>
        <dbReference type="PROSITE" id="PS50097"/>
    </source>
</evidence>
<evidence type="ECO:0000313" key="3">
    <source>
        <dbReference type="Proteomes" id="UP000694844"/>
    </source>
</evidence>
<evidence type="ECO:0000313" key="4">
    <source>
        <dbReference type="RefSeq" id="XP_022309679.1"/>
    </source>
</evidence>
<accession>A0A8B8C3L2</accession>
<dbReference type="Gene3D" id="3.30.710.10">
    <property type="entry name" value="Potassium Channel Kv1.1, Chain A"/>
    <property type="match status" value="1"/>
</dbReference>
<feature type="region of interest" description="Disordered" evidence="1">
    <location>
        <begin position="1"/>
        <end position="40"/>
    </location>
</feature>
<name>A0A8B8C3L2_CRAVI</name>
<feature type="compositionally biased region" description="Polar residues" evidence="1">
    <location>
        <begin position="1"/>
        <end position="14"/>
    </location>
</feature>